<dbReference type="Pfam" id="PF12729">
    <property type="entry name" value="4HB_MCP_1"/>
    <property type="match status" value="1"/>
</dbReference>
<evidence type="ECO:0000259" key="7">
    <source>
        <dbReference type="PROSITE" id="PS50885"/>
    </source>
</evidence>
<dbReference type="SMART" id="SM00283">
    <property type="entry name" value="MA"/>
    <property type="match status" value="1"/>
</dbReference>
<organism evidence="8 9">
    <name type="scientific">Actinoplanes lutulentus</name>
    <dbReference type="NCBI Taxonomy" id="1287878"/>
    <lineage>
        <taxon>Bacteria</taxon>
        <taxon>Bacillati</taxon>
        <taxon>Actinomycetota</taxon>
        <taxon>Actinomycetes</taxon>
        <taxon>Micromonosporales</taxon>
        <taxon>Micromonosporaceae</taxon>
        <taxon>Actinoplanes</taxon>
    </lineage>
</organism>
<feature type="domain" description="HAMP" evidence="7">
    <location>
        <begin position="217"/>
        <end position="269"/>
    </location>
</feature>
<dbReference type="PANTHER" id="PTHR32089">
    <property type="entry name" value="METHYL-ACCEPTING CHEMOTAXIS PROTEIN MCPB"/>
    <property type="match status" value="1"/>
</dbReference>
<evidence type="ECO:0000256" key="5">
    <source>
        <dbReference type="PROSITE-ProRule" id="PRU00284"/>
    </source>
</evidence>
<dbReference type="GO" id="GO:0016020">
    <property type="term" value="C:membrane"/>
    <property type="evidence" value="ECO:0007669"/>
    <property type="project" value="InterPro"/>
</dbReference>
<dbReference type="InterPro" id="IPR003660">
    <property type="entry name" value="HAMP_dom"/>
</dbReference>
<dbReference type="OrthoDB" id="1115140at2"/>
<protein>
    <submittedName>
        <fullName evidence="8">Methyl-accepting chemotaxis protein</fullName>
    </submittedName>
</protein>
<dbReference type="Proteomes" id="UP000249341">
    <property type="component" value="Unassembled WGS sequence"/>
</dbReference>
<proteinExistence type="inferred from homology"/>
<dbReference type="InterPro" id="IPR004089">
    <property type="entry name" value="MCPsignal_dom"/>
</dbReference>
<dbReference type="Pfam" id="PF00015">
    <property type="entry name" value="MCPsignal"/>
    <property type="match status" value="1"/>
</dbReference>
<dbReference type="InterPro" id="IPR024478">
    <property type="entry name" value="HlyB_4HB_MCP"/>
</dbReference>
<dbReference type="EMBL" id="QLMJ01000027">
    <property type="protein sequence ID" value="RAK26459.1"/>
    <property type="molecule type" value="Genomic_DNA"/>
</dbReference>
<dbReference type="PANTHER" id="PTHR32089:SF112">
    <property type="entry name" value="LYSOZYME-LIKE PROTEIN-RELATED"/>
    <property type="match status" value="1"/>
</dbReference>
<dbReference type="PROSITE" id="PS50111">
    <property type="entry name" value="CHEMOTAXIS_TRANSDUC_2"/>
    <property type="match status" value="1"/>
</dbReference>
<keyword evidence="2" id="KW-0472">Membrane</keyword>
<dbReference type="Gene3D" id="1.10.287.950">
    <property type="entry name" value="Methyl-accepting chemotaxis protein"/>
    <property type="match status" value="1"/>
</dbReference>
<dbReference type="SMART" id="SM00304">
    <property type="entry name" value="HAMP"/>
    <property type="match status" value="1"/>
</dbReference>
<evidence type="ECO:0000256" key="3">
    <source>
        <dbReference type="ARBA" id="ARBA00023224"/>
    </source>
</evidence>
<name>A0A327YYF1_9ACTN</name>
<feature type="domain" description="Methyl-accepting transducer" evidence="6">
    <location>
        <begin position="275"/>
        <end position="521"/>
    </location>
</feature>
<keyword evidence="2" id="KW-1133">Transmembrane helix</keyword>
<gene>
    <name evidence="8" type="ORF">B0I29_12749</name>
</gene>
<evidence type="ECO:0000256" key="2">
    <source>
        <dbReference type="ARBA" id="ARBA00022989"/>
    </source>
</evidence>
<accession>A0A327YYF1</accession>
<evidence type="ECO:0000256" key="1">
    <source>
        <dbReference type="ARBA" id="ARBA00022692"/>
    </source>
</evidence>
<evidence type="ECO:0000256" key="4">
    <source>
        <dbReference type="ARBA" id="ARBA00029447"/>
    </source>
</evidence>
<dbReference type="SUPFAM" id="SSF58104">
    <property type="entry name" value="Methyl-accepting chemotaxis protein (MCP) signaling domain"/>
    <property type="match status" value="1"/>
</dbReference>
<dbReference type="AlphaFoldDB" id="A0A327YYF1"/>
<evidence type="ECO:0000259" key="6">
    <source>
        <dbReference type="PROSITE" id="PS50111"/>
    </source>
</evidence>
<dbReference type="CDD" id="cd06225">
    <property type="entry name" value="HAMP"/>
    <property type="match status" value="1"/>
</dbReference>
<dbReference type="Pfam" id="PF00672">
    <property type="entry name" value="HAMP"/>
    <property type="match status" value="1"/>
</dbReference>
<evidence type="ECO:0000313" key="9">
    <source>
        <dbReference type="Proteomes" id="UP000249341"/>
    </source>
</evidence>
<keyword evidence="3 5" id="KW-0807">Transducer</keyword>
<reference evidence="8 9" key="1">
    <citation type="submission" date="2018-06" db="EMBL/GenBank/DDBJ databases">
        <title>Genomic Encyclopedia of Type Strains, Phase III (KMG-III): the genomes of soil and plant-associated and newly described type strains.</title>
        <authorList>
            <person name="Whitman W."/>
        </authorList>
    </citation>
    <scope>NUCLEOTIDE SEQUENCE [LARGE SCALE GENOMIC DNA]</scope>
    <source>
        <strain evidence="8 9">CGMCC 4.7090</strain>
    </source>
</reference>
<comment type="caution">
    <text evidence="8">The sequence shown here is derived from an EMBL/GenBank/DDBJ whole genome shotgun (WGS) entry which is preliminary data.</text>
</comment>
<dbReference type="PROSITE" id="PS50885">
    <property type="entry name" value="HAMP"/>
    <property type="match status" value="1"/>
</dbReference>
<comment type="similarity">
    <text evidence="4">Belongs to the methyl-accepting chemotaxis (MCP) protein family.</text>
</comment>
<dbReference type="GO" id="GO:0007165">
    <property type="term" value="P:signal transduction"/>
    <property type="evidence" value="ECO:0007669"/>
    <property type="project" value="UniProtKB-KW"/>
</dbReference>
<keyword evidence="9" id="KW-1185">Reference proteome</keyword>
<sequence>MSGPRRWWANLSVLGKVLCAVILAAGAAVAAGAVGMLELRAVDESGGGIYERNLLPIDTLGKVDGDVNEIRATVLRHVVSSDAAEEDEREQEITGFRDELGERWAEYTADTGSAQEEDARSRFRTALDAMFTVMDDELLPLSRANDTARAAAVESERFDPAFDQVGEVLNELSEIETAQATASATEAEATYRDGRNTLMVILVFAVLAVGVGALVARSVSRPLVHVVGVLRRVEDGDLTVTADVRSRDETGQIGAALNATTARLREIIGGRMAQTAVSLAAAAEQLSAVSAQLQSSAGDVADRAGTATRATQDVNTGVQAIAAGAEQMSVSITEIAANAGFAAQVAQKAMAVAQRTSGQVADLGVASAEIGEVVELITTIAEQTNLLALNATIEAARAGELGKGFAVVAGEVKELSQQTAQATEQITSRIDAIQHSSASATASIEEISTVIVQISDYTTTIASAVEQQTATTAEMSRSVTDAAGNSSDVARTVAAVADVAAATADGAATTQQAATDLSRLAGDLTSIVGSFRH</sequence>
<evidence type="ECO:0000313" key="8">
    <source>
        <dbReference type="EMBL" id="RAK26459.1"/>
    </source>
</evidence>
<keyword evidence="1" id="KW-0812">Transmembrane</keyword>